<evidence type="ECO:0008006" key="3">
    <source>
        <dbReference type="Google" id="ProtNLM"/>
    </source>
</evidence>
<comment type="caution">
    <text evidence="1">The sequence shown here is derived from an EMBL/GenBank/DDBJ whole genome shotgun (WGS) entry which is preliminary data.</text>
</comment>
<name>A0ABT2P8U6_9MICO</name>
<proteinExistence type="predicted"/>
<dbReference type="Proteomes" id="UP001300496">
    <property type="component" value="Unassembled WGS sequence"/>
</dbReference>
<organism evidence="1 2">
    <name type="scientific">Microbacterium memoriense</name>
    <dbReference type="NCBI Taxonomy" id="2978350"/>
    <lineage>
        <taxon>Bacteria</taxon>
        <taxon>Bacillati</taxon>
        <taxon>Actinomycetota</taxon>
        <taxon>Actinomycetes</taxon>
        <taxon>Micrococcales</taxon>
        <taxon>Microbacteriaceae</taxon>
        <taxon>Microbacterium</taxon>
    </lineage>
</organism>
<reference evidence="1 2" key="1">
    <citation type="journal article" date="2024" name="Int. J. Syst. Evol. Microbiol.">
        <title>Microbacterium memoriense sp. nov., a member of the Actinomycetota from marine beach sediment of the north coast of Portugal.</title>
        <authorList>
            <person name="Santos J.D.N.D."/>
            <person name="Klimek D."/>
            <person name="Calusinska M."/>
            <person name="Lobo-da-Cunha A."/>
            <person name="Catita J."/>
            <person name="Goncalves H."/>
            <person name="Gonzalez I."/>
            <person name="Lage O.M."/>
        </authorList>
    </citation>
    <scope>NUCLEOTIDE SEQUENCE [LARGE SCALE GENOMIC DNA]</scope>
    <source>
        <strain evidence="1 2">PMIC_1C1B</strain>
    </source>
</reference>
<protein>
    <recommendedName>
        <fullName evidence="3">DUF4230 domain-containing protein</fullName>
    </recommendedName>
</protein>
<keyword evidence="2" id="KW-1185">Reference proteome</keyword>
<dbReference type="RefSeq" id="WP_261605624.1">
    <property type="nucleotide sequence ID" value="NZ_JAODOR010000002.1"/>
</dbReference>
<accession>A0ABT2P8U6</accession>
<dbReference type="EMBL" id="JAODOR010000002">
    <property type="protein sequence ID" value="MCT9001066.1"/>
    <property type="molecule type" value="Genomic_DNA"/>
</dbReference>
<gene>
    <name evidence="1" type="ORF">N4R40_01620</name>
</gene>
<evidence type="ECO:0000313" key="1">
    <source>
        <dbReference type="EMBL" id="MCT9001066.1"/>
    </source>
</evidence>
<evidence type="ECO:0000313" key="2">
    <source>
        <dbReference type="Proteomes" id="UP001300496"/>
    </source>
</evidence>
<sequence length="207" mass="22628">MKFFRAKVRLWPLVVVPLLLVAAVVGVGFSGALRPFTFAGLFGGISTQSSEVVKYVLPKQEVALASLRVEGLERADSDGNLMGIRIPAGDRTKLIQYSFDAKIGIDGSAVTISEDGDHAYTLTIPAFIFIGHSNERFEDPIESNGILSWLSAEIEDTDMVNTILSEDKKAKYVANSLQVLKDQTEAFYGSIIRSVDNEADLSFKFSD</sequence>